<protein>
    <recommendedName>
        <fullName evidence="2">Reverse transcriptase Ty1/copia-type domain-containing protein</fullName>
    </recommendedName>
</protein>
<evidence type="ECO:0000313" key="3">
    <source>
        <dbReference type="EMBL" id="KAI5319261.1"/>
    </source>
</evidence>
<accession>A0AAD4V8G4</accession>
<dbReference type="EMBL" id="JAJFAZ020000007">
    <property type="protein sequence ID" value="KAI5319261.1"/>
    <property type="molecule type" value="Genomic_DNA"/>
</dbReference>
<sequence length="681" mass="76871">MYGQQNNAARIFQLKKDIAGCYQDGKPLIEHLGKLKSMWNELSLYRPHTIDSATLLKRAEEDKIFQLLASLDQEYEDLRSHILMSAETPSLNNVCTTIQREEIRKKVMNMETKTNAGSSNSSAFVSSSKMSESKSFKNENFFPQHNDEHRAESPNGVQTEINGESEVNVIAAPRRNPIRERHQPARLKDYITFASRYPIENYISSANVSLSHAAFLSNISKYCEPSSFEEANSQSIWRDAMREELQALDENCTWSIVKLPQGKRAVGFAVNNDWPLFQMDVKNAFLHGELEEEVYMSLPPGHPQEKQEGMVCKLDKAIYGLKQSPRAWYAKLSSVLESVKFQRSSADSSLFVKDENGSKLIVLIYVDDIIITGSNLAEITTLKLFLHQKFAIKDLGSLKYFLGIEIAASRKGLFLNQRKYVLDLLKETRMMETKPIANPIDVKKKLGLDGELLSDVGYYQRLDGKLIYLTITRPDIAHAVSLVSQHMHAPRTTHLQAVKRILRYLKGSPGRGILMKKNGNTNIIGYSDADWAGCIVDRKSTTGYCTFVGGNLVTWKSKKQNVIARSSAEAEYRAMASLTCELIWLRSLLNDLGFTDPEPMTLFCDNQAAIHIAANPVFHERTKHIEVDCHFVREKVQSNIIRTVFIRSNKQLADVFTKGLSLAQFESLLSKLASINILAPA</sequence>
<organism evidence="3 4">
    <name type="scientific">Prunus dulcis</name>
    <name type="common">Almond</name>
    <name type="synonym">Amygdalus dulcis</name>
    <dbReference type="NCBI Taxonomy" id="3755"/>
    <lineage>
        <taxon>Eukaryota</taxon>
        <taxon>Viridiplantae</taxon>
        <taxon>Streptophyta</taxon>
        <taxon>Embryophyta</taxon>
        <taxon>Tracheophyta</taxon>
        <taxon>Spermatophyta</taxon>
        <taxon>Magnoliopsida</taxon>
        <taxon>eudicotyledons</taxon>
        <taxon>Gunneridae</taxon>
        <taxon>Pentapetalae</taxon>
        <taxon>rosids</taxon>
        <taxon>fabids</taxon>
        <taxon>Rosales</taxon>
        <taxon>Rosaceae</taxon>
        <taxon>Amygdaloideae</taxon>
        <taxon>Amygdaleae</taxon>
        <taxon>Prunus</taxon>
    </lineage>
</organism>
<evidence type="ECO:0000259" key="2">
    <source>
        <dbReference type="Pfam" id="PF07727"/>
    </source>
</evidence>
<dbReference type="PANTHER" id="PTHR11439:SF467">
    <property type="entry name" value="INTEGRASE CATALYTIC DOMAIN-CONTAINING PROTEIN"/>
    <property type="match status" value="1"/>
</dbReference>
<dbReference type="PANTHER" id="PTHR11439">
    <property type="entry name" value="GAG-POL-RELATED RETROTRANSPOSON"/>
    <property type="match status" value="1"/>
</dbReference>
<dbReference type="InterPro" id="IPR043502">
    <property type="entry name" value="DNA/RNA_pol_sf"/>
</dbReference>
<keyword evidence="4" id="KW-1185">Reference proteome</keyword>
<dbReference type="AlphaFoldDB" id="A0AAD4V8G4"/>
<feature type="region of interest" description="Disordered" evidence="1">
    <location>
        <begin position="139"/>
        <end position="163"/>
    </location>
</feature>
<dbReference type="InterPro" id="IPR013103">
    <property type="entry name" value="RVT_2"/>
</dbReference>
<reference evidence="3 4" key="1">
    <citation type="journal article" date="2022" name="G3 (Bethesda)">
        <title>Whole-genome sequence and methylome profiling of the almond [Prunus dulcis (Mill.) D.A. Webb] cultivar 'Nonpareil'.</title>
        <authorList>
            <person name="D'Amico-Willman K.M."/>
            <person name="Ouma W.Z."/>
            <person name="Meulia T."/>
            <person name="Sideli G.M."/>
            <person name="Gradziel T.M."/>
            <person name="Fresnedo-Ramirez J."/>
        </authorList>
    </citation>
    <scope>NUCLEOTIDE SEQUENCE [LARGE SCALE GENOMIC DNA]</scope>
    <source>
        <strain evidence="3">Clone GOH B32 T37-40</strain>
    </source>
</reference>
<feature type="domain" description="Reverse transcriptase Ty1/copia-type" evidence="2">
    <location>
        <begin position="265"/>
        <end position="440"/>
    </location>
</feature>
<dbReference type="CDD" id="cd09272">
    <property type="entry name" value="RNase_HI_RT_Ty1"/>
    <property type="match status" value="1"/>
</dbReference>
<gene>
    <name evidence="3" type="ORF">L3X38_038969</name>
</gene>
<comment type="caution">
    <text evidence="3">The sequence shown here is derived from an EMBL/GenBank/DDBJ whole genome shotgun (WGS) entry which is preliminary data.</text>
</comment>
<dbReference type="Pfam" id="PF07727">
    <property type="entry name" value="RVT_2"/>
    <property type="match status" value="1"/>
</dbReference>
<evidence type="ECO:0000256" key="1">
    <source>
        <dbReference type="SAM" id="MobiDB-lite"/>
    </source>
</evidence>
<proteinExistence type="predicted"/>
<dbReference type="Proteomes" id="UP001054821">
    <property type="component" value="Chromosome 7"/>
</dbReference>
<evidence type="ECO:0000313" key="4">
    <source>
        <dbReference type="Proteomes" id="UP001054821"/>
    </source>
</evidence>
<name>A0AAD4V8G4_PRUDU</name>
<dbReference type="SUPFAM" id="SSF56672">
    <property type="entry name" value="DNA/RNA polymerases"/>
    <property type="match status" value="1"/>
</dbReference>